<dbReference type="PROSITE" id="PS50977">
    <property type="entry name" value="HTH_TETR_2"/>
    <property type="match status" value="1"/>
</dbReference>
<evidence type="ECO:0000313" key="7">
    <source>
        <dbReference type="Proteomes" id="UP000036513"/>
    </source>
</evidence>
<protein>
    <recommendedName>
        <fullName evidence="5">HTH tetR-type domain-containing protein</fullName>
    </recommendedName>
</protein>
<dbReference type="EMBL" id="JYNL01000020">
    <property type="protein sequence ID" value="KMO78376.1"/>
    <property type="molecule type" value="Genomic_DNA"/>
</dbReference>
<evidence type="ECO:0000256" key="2">
    <source>
        <dbReference type="ARBA" id="ARBA00023125"/>
    </source>
</evidence>
<keyword evidence="7" id="KW-1185">Reference proteome</keyword>
<dbReference type="AlphaFoldDB" id="A0A0J6Z130"/>
<feature type="domain" description="HTH tetR-type" evidence="5">
    <location>
        <begin position="2"/>
        <end position="60"/>
    </location>
</feature>
<dbReference type="InterPro" id="IPR001647">
    <property type="entry name" value="HTH_TetR"/>
</dbReference>
<dbReference type="SMR" id="A0A0J6Z130"/>
<dbReference type="RefSeq" id="WP_053082952.1">
    <property type="nucleotide sequence ID" value="NZ_JYNL01000020.1"/>
</dbReference>
<dbReference type="PATRIC" id="fig|37916.4.peg.2212"/>
<keyword evidence="2 4" id="KW-0238">DNA-binding</keyword>
<evidence type="ECO:0000313" key="6">
    <source>
        <dbReference type="EMBL" id="KMO78376.1"/>
    </source>
</evidence>
<dbReference type="Gene3D" id="1.10.357.10">
    <property type="entry name" value="Tetracycline Repressor, domain 2"/>
    <property type="match status" value="1"/>
</dbReference>
<dbReference type="PANTHER" id="PTHR30055">
    <property type="entry name" value="HTH-TYPE TRANSCRIPTIONAL REGULATOR RUTR"/>
    <property type="match status" value="1"/>
</dbReference>
<dbReference type="SUPFAM" id="SSF46689">
    <property type="entry name" value="Homeodomain-like"/>
    <property type="match status" value="1"/>
</dbReference>
<feature type="DNA-binding region" description="H-T-H motif" evidence="4">
    <location>
        <begin position="23"/>
        <end position="42"/>
    </location>
</feature>
<dbReference type="GO" id="GO:0003700">
    <property type="term" value="F:DNA-binding transcription factor activity"/>
    <property type="evidence" value="ECO:0007669"/>
    <property type="project" value="TreeGrafter"/>
</dbReference>
<organism evidence="6 7">
    <name type="scientific">Mycolicibacterium chlorophenolicum</name>
    <dbReference type="NCBI Taxonomy" id="37916"/>
    <lineage>
        <taxon>Bacteria</taxon>
        <taxon>Bacillati</taxon>
        <taxon>Actinomycetota</taxon>
        <taxon>Actinomycetes</taxon>
        <taxon>Mycobacteriales</taxon>
        <taxon>Mycobacteriaceae</taxon>
        <taxon>Mycolicibacterium</taxon>
    </lineage>
</organism>
<accession>A0A0J6Z130</accession>
<gene>
    <name evidence="6" type="ORF">MCHLDSM_02293</name>
</gene>
<evidence type="ECO:0000259" key="5">
    <source>
        <dbReference type="PROSITE" id="PS50977"/>
    </source>
</evidence>
<sequence>MGQSSRDLLESAAQALAEDPAASMADIAVAAGVGRATAWRHLGSREQLLADLYRRSLAETREALERTLGPEPEVTPEIAADVVEAFGAIGDRYRAVRQLRPVDDRTRQEVTAVLRPLREGIARGQRAGHVRGDITPDLAVSLLTGAVAAALDPRAGMSDASEALRDAGRVLADGLRPRAD</sequence>
<keyword evidence="3" id="KW-0804">Transcription</keyword>
<evidence type="ECO:0000256" key="4">
    <source>
        <dbReference type="PROSITE-ProRule" id="PRU00335"/>
    </source>
</evidence>
<reference evidence="6 7" key="1">
    <citation type="journal article" date="2015" name="Genome Biol. Evol.">
        <title>Characterization of Three Mycobacterium spp. with Potential Use in Bioremediation by Genome Sequencing and Comparative Genomics.</title>
        <authorList>
            <person name="Das S."/>
            <person name="Pettersson B.M."/>
            <person name="Behra P.R."/>
            <person name="Ramesh M."/>
            <person name="Dasgupta S."/>
            <person name="Bhattacharya A."/>
            <person name="Kirsebom L.A."/>
        </authorList>
    </citation>
    <scope>NUCLEOTIDE SEQUENCE [LARGE SCALE GENOMIC DNA]</scope>
    <source>
        <strain evidence="6 7">DSM 43826</strain>
    </source>
</reference>
<dbReference type="GO" id="GO:0000976">
    <property type="term" value="F:transcription cis-regulatory region binding"/>
    <property type="evidence" value="ECO:0007669"/>
    <property type="project" value="TreeGrafter"/>
</dbReference>
<dbReference type="InterPro" id="IPR009057">
    <property type="entry name" value="Homeodomain-like_sf"/>
</dbReference>
<dbReference type="InterPro" id="IPR036271">
    <property type="entry name" value="Tet_transcr_reg_TetR-rel_C_sf"/>
</dbReference>
<keyword evidence="1" id="KW-0805">Transcription regulation</keyword>
<evidence type="ECO:0000256" key="3">
    <source>
        <dbReference type="ARBA" id="ARBA00023163"/>
    </source>
</evidence>
<dbReference type="Proteomes" id="UP000036513">
    <property type="component" value="Unassembled WGS sequence"/>
</dbReference>
<dbReference type="PANTHER" id="PTHR30055:SF234">
    <property type="entry name" value="HTH-TYPE TRANSCRIPTIONAL REGULATOR BETI"/>
    <property type="match status" value="1"/>
</dbReference>
<name>A0A0J6Z130_9MYCO</name>
<dbReference type="InterPro" id="IPR050109">
    <property type="entry name" value="HTH-type_TetR-like_transc_reg"/>
</dbReference>
<dbReference type="Pfam" id="PF00440">
    <property type="entry name" value="TetR_N"/>
    <property type="match status" value="1"/>
</dbReference>
<proteinExistence type="predicted"/>
<dbReference type="SUPFAM" id="SSF48498">
    <property type="entry name" value="Tetracyclin repressor-like, C-terminal domain"/>
    <property type="match status" value="1"/>
</dbReference>
<comment type="caution">
    <text evidence="6">The sequence shown here is derived from an EMBL/GenBank/DDBJ whole genome shotgun (WGS) entry which is preliminary data.</text>
</comment>
<evidence type="ECO:0000256" key="1">
    <source>
        <dbReference type="ARBA" id="ARBA00023015"/>
    </source>
</evidence>
<dbReference type="STRING" id="37916.MCHLDSM_02293"/>